<dbReference type="EMBL" id="JAJVDC020000293">
    <property type="protein sequence ID" value="KAL1615834.1"/>
    <property type="molecule type" value="Genomic_DNA"/>
</dbReference>
<comment type="caution">
    <text evidence="2">The sequence shown here is derived from an EMBL/GenBank/DDBJ whole genome shotgun (WGS) entry which is preliminary data.</text>
</comment>
<keyword evidence="3" id="KW-1185">Reference proteome</keyword>
<feature type="region of interest" description="Disordered" evidence="1">
    <location>
        <begin position="1"/>
        <end position="23"/>
    </location>
</feature>
<feature type="region of interest" description="Disordered" evidence="1">
    <location>
        <begin position="39"/>
        <end position="58"/>
    </location>
</feature>
<name>A0ABR3SB17_9PEZI</name>
<accession>A0ABR3SB17</accession>
<sequence>MMMSKIKDEPDDESLLGQGQQQSYEGKFVRRTTVKLAEVKSPLPAPSPAPRPARQTSTGLSYAHVDVEKYGLVHPDRLAKILVGLSESSVGSTEEYIAELNDMN</sequence>
<evidence type="ECO:0000256" key="1">
    <source>
        <dbReference type="SAM" id="MobiDB-lite"/>
    </source>
</evidence>
<dbReference type="Proteomes" id="UP001521116">
    <property type="component" value="Unassembled WGS sequence"/>
</dbReference>
<evidence type="ECO:0000313" key="3">
    <source>
        <dbReference type="Proteomes" id="UP001521116"/>
    </source>
</evidence>
<proteinExistence type="predicted"/>
<evidence type="ECO:0000313" key="2">
    <source>
        <dbReference type="EMBL" id="KAL1615834.1"/>
    </source>
</evidence>
<organism evidence="2 3">
    <name type="scientific">Neofusicoccum ribis</name>
    <dbReference type="NCBI Taxonomy" id="45134"/>
    <lineage>
        <taxon>Eukaryota</taxon>
        <taxon>Fungi</taxon>
        <taxon>Dikarya</taxon>
        <taxon>Ascomycota</taxon>
        <taxon>Pezizomycotina</taxon>
        <taxon>Dothideomycetes</taxon>
        <taxon>Dothideomycetes incertae sedis</taxon>
        <taxon>Botryosphaeriales</taxon>
        <taxon>Botryosphaeriaceae</taxon>
        <taxon>Neofusicoccum</taxon>
    </lineage>
</organism>
<gene>
    <name evidence="2" type="ORF">SLS56_011676</name>
</gene>
<reference evidence="2 3" key="1">
    <citation type="submission" date="2024-02" db="EMBL/GenBank/DDBJ databases">
        <title>De novo assembly and annotation of 12 fungi associated with fruit tree decline syndrome in Ontario, Canada.</title>
        <authorList>
            <person name="Sulman M."/>
            <person name="Ellouze W."/>
            <person name="Ilyukhin E."/>
        </authorList>
    </citation>
    <scope>NUCLEOTIDE SEQUENCE [LARGE SCALE GENOMIC DNA]</scope>
    <source>
        <strain evidence="2 3">M1-105</strain>
    </source>
</reference>
<protein>
    <submittedName>
        <fullName evidence="2">Uncharacterized protein</fullName>
    </submittedName>
</protein>
<feature type="non-terminal residue" evidence="2">
    <location>
        <position position="104"/>
    </location>
</feature>